<gene>
    <name evidence="1" type="ORF">FYJ59_11205</name>
</gene>
<name>A0A6L5YK54_9FIRM</name>
<evidence type="ECO:0008006" key="3">
    <source>
        <dbReference type="Google" id="ProtNLM"/>
    </source>
</evidence>
<dbReference type="SUPFAM" id="SSF52540">
    <property type="entry name" value="P-loop containing nucleoside triphosphate hydrolases"/>
    <property type="match status" value="1"/>
</dbReference>
<dbReference type="EMBL" id="VUMU01000015">
    <property type="protein sequence ID" value="MST58794.1"/>
    <property type="molecule type" value="Genomic_DNA"/>
</dbReference>
<keyword evidence="2" id="KW-1185">Reference proteome</keyword>
<dbReference type="InterPro" id="IPR027417">
    <property type="entry name" value="P-loop_NTPase"/>
</dbReference>
<organism evidence="1 2">
    <name type="scientific">Waltera intestinalis</name>
    <dbReference type="NCBI Taxonomy" id="2606635"/>
    <lineage>
        <taxon>Bacteria</taxon>
        <taxon>Bacillati</taxon>
        <taxon>Bacillota</taxon>
        <taxon>Clostridia</taxon>
        <taxon>Lachnospirales</taxon>
        <taxon>Lachnospiraceae</taxon>
        <taxon>Waltera</taxon>
    </lineage>
</organism>
<sequence>MYDIIKRYVENENENGLLLVDMPTGSGKTYSAIEFIYNSCMNPDNKDRKYIFVTTLKKNLPYEDLRKRFIESGNEELCQEKVLVIDSNMDSVVDGWSADVERAIPFEIKRCDEYKDFQRDLSFVKKQRDDKSSMMREFLSSIESNLREKTEPRFRRLVSDYLGKEYTTVEQRIYAIKTDKRWQWLGKLYPAVFTKDRQVLLLSMDKFLSRNTTIVEPSYMFYNSDVIKNAVIFIDEFDATKDTILKRIIDNGLHDKVNYIELFKDIYAALHTDEFPTVLTTPSKERMEGKYRAQTLESVVEGIKEKADYIYTTYSLQFKHRTLGELSDTYQNYLFQDHQFHSILNANNSYITMHSDAGQKINSIGFSQKKPIKENNNIQTMLGQLRGFIAYFQGAVNILSINYMQCKKERRKEGEDVFSMEASIRSVLALFRLSDDSIDFLTTQIMMASHKIKGEIEPAEFDLSFYENGFRYYAFENNTEHDMQSQIMMYSFQTTPEKTLLRYCEKAKVIGISATATVPSVIGNYDIDYLKNKMQKVYVETSAEEKQRLVESFRSQQTGYQNININTELLGNKSSYSMQSWGDVFKTDEIAKKVYERIQRLFGEGEDKNDYRKKRYLRVAMAFREFVVHDDIFSFLCVLNKHPRSKDRDLDKDVLFEIFNLISKENHWNGYDNRNTIVFLDGSEYEDKKSNLIERLASGEKIFVISVYQTIGAGQNLQYPVPDFLSDHVVKINDRSLRNEKDFDAIYLDKPTNLIVPLSDNMEEAEFVKYLFQMEFLQETSEVSAYGTMLNIKKAFKTFMMGHRNDDDFANIYQKQSVMLLSTRYIIQAIGRICRTNQKNKNIYIYADDSIADSLDVSVVNGRIFNPEFIALVDKVKQVGIKSPEVMSLEDSASLKAVRVNKEIKNMLNNDWTEAKIKKWKELRRLVLTRPTVSEEEARRNFIIKNFYVQLPTAGNQYFYYQQEDYNNVSVSFRQDKDHTMKVSEEGTKLSDMLRIPGVTELFVANGYATSFGPNDYIMTPPLWNNIYKGALGEVVGKYLLEKNLGVSVKEIEDPSLFELFDYEIEGSSVYVDFKNWHEGVTEDKDTVLKKVSEKAKKCGCKCVVIANIYAEGQWDISDVQVDGIRIISLPCLVKNTNGKLCFDKEAWDILRRCVDEFKY</sequence>
<evidence type="ECO:0000313" key="2">
    <source>
        <dbReference type="Proteomes" id="UP000476055"/>
    </source>
</evidence>
<dbReference type="AlphaFoldDB" id="A0A6L5YK54"/>
<protein>
    <recommendedName>
        <fullName evidence="3">Helicase/UvrB N-terminal domain-containing protein</fullName>
    </recommendedName>
</protein>
<proteinExistence type="predicted"/>
<dbReference type="Proteomes" id="UP000476055">
    <property type="component" value="Unassembled WGS sequence"/>
</dbReference>
<reference evidence="1 2" key="1">
    <citation type="submission" date="2019-08" db="EMBL/GenBank/DDBJ databases">
        <title>In-depth cultivation of the pig gut microbiome towards novel bacterial diversity and tailored functional studies.</title>
        <authorList>
            <person name="Wylensek D."/>
            <person name="Hitch T.C.A."/>
            <person name="Clavel T."/>
        </authorList>
    </citation>
    <scope>NUCLEOTIDE SEQUENCE [LARGE SCALE GENOMIC DNA]</scope>
    <source>
        <strain evidence="1 2">WCA3-601-WT-6H</strain>
    </source>
</reference>
<dbReference type="RefSeq" id="WP_154497282.1">
    <property type="nucleotide sequence ID" value="NZ_VUMU01000015.1"/>
</dbReference>
<evidence type="ECO:0000313" key="1">
    <source>
        <dbReference type="EMBL" id="MST58794.1"/>
    </source>
</evidence>
<comment type="caution">
    <text evidence="1">The sequence shown here is derived from an EMBL/GenBank/DDBJ whole genome shotgun (WGS) entry which is preliminary data.</text>
</comment>
<accession>A0A6L5YK54</accession>